<accession>L7FFN9</accession>
<dbReference type="Proteomes" id="UP000010931">
    <property type="component" value="Unassembled WGS sequence"/>
</dbReference>
<sequence>MAYHFHWSMDDILDLEHRDRRLYTDRIAALVTRGAGEG</sequence>
<organism evidence="1 2">
    <name type="scientific">Streptomyces turgidiscabies (strain Car8)</name>
    <dbReference type="NCBI Taxonomy" id="698760"/>
    <lineage>
        <taxon>Bacteria</taxon>
        <taxon>Bacillati</taxon>
        <taxon>Actinomycetota</taxon>
        <taxon>Actinomycetes</taxon>
        <taxon>Kitasatosporales</taxon>
        <taxon>Streptomycetaceae</taxon>
        <taxon>Streptomyces</taxon>
    </lineage>
</organism>
<dbReference type="PATRIC" id="fig|698760.3.peg.1820"/>
<evidence type="ECO:0000313" key="1">
    <source>
        <dbReference type="EMBL" id="ELP69500.1"/>
    </source>
</evidence>
<dbReference type="STRING" id="85558.T45_06462"/>
<comment type="caution">
    <text evidence="1">The sequence shown here is derived from an EMBL/GenBank/DDBJ whole genome shotgun (WGS) entry which is preliminary data.</text>
</comment>
<protein>
    <submittedName>
        <fullName evidence="1">Uncharacterized protein</fullName>
    </submittedName>
</protein>
<dbReference type="EMBL" id="AEJB01000141">
    <property type="protein sequence ID" value="ELP69500.1"/>
    <property type="molecule type" value="Genomic_DNA"/>
</dbReference>
<keyword evidence="2" id="KW-1185">Reference proteome</keyword>
<name>L7FFN9_STRT8</name>
<evidence type="ECO:0000313" key="2">
    <source>
        <dbReference type="Proteomes" id="UP000010931"/>
    </source>
</evidence>
<reference evidence="1 2" key="1">
    <citation type="journal article" date="2011" name="Plasmid">
        <title>Streptomyces turgidiscabies Car8 contains a modular pathogenicity island that shares virulence genes with other actinobacterial plant pathogens.</title>
        <authorList>
            <person name="Huguet-Tapia J.C."/>
            <person name="Badger J.H."/>
            <person name="Loria R."/>
            <person name="Pettis G.S."/>
        </authorList>
    </citation>
    <scope>NUCLEOTIDE SEQUENCE [LARGE SCALE GENOMIC DNA]</scope>
    <source>
        <strain evidence="1 2">Car8</strain>
    </source>
</reference>
<gene>
    <name evidence="1" type="ORF">STRTUCAR8_03223</name>
</gene>
<dbReference type="AlphaFoldDB" id="L7FFN9"/>
<proteinExistence type="predicted"/>